<dbReference type="PANTHER" id="PTHR35204:SF1">
    <property type="entry name" value="ENTEROTOXIN"/>
    <property type="match status" value="1"/>
</dbReference>
<dbReference type="PANTHER" id="PTHR35204">
    <property type="entry name" value="YALI0A21131P"/>
    <property type="match status" value="1"/>
</dbReference>
<evidence type="ECO:0000313" key="3">
    <source>
        <dbReference type="Proteomes" id="UP000717328"/>
    </source>
</evidence>
<dbReference type="AlphaFoldDB" id="A0A9P7FQZ1"/>
<dbReference type="InterPro" id="IPR038921">
    <property type="entry name" value="YOR389W-like"/>
</dbReference>
<accession>A0A9P7FQZ1</accession>
<dbReference type="OrthoDB" id="10261782at2759"/>
<name>A0A9P7FQZ1_9AGAR</name>
<evidence type="ECO:0000256" key="1">
    <source>
        <dbReference type="SAM" id="MobiDB-lite"/>
    </source>
</evidence>
<feature type="region of interest" description="Disordered" evidence="1">
    <location>
        <begin position="431"/>
        <end position="453"/>
    </location>
</feature>
<gene>
    <name evidence="2" type="ORF">H0H81_007110</name>
</gene>
<comment type="caution">
    <text evidence="2">The sequence shown here is derived from an EMBL/GenBank/DDBJ whole genome shotgun (WGS) entry which is preliminary data.</text>
</comment>
<dbReference type="Proteomes" id="UP000717328">
    <property type="component" value="Unassembled WGS sequence"/>
</dbReference>
<organism evidence="2 3">
    <name type="scientific">Sphagnurus paluster</name>
    <dbReference type="NCBI Taxonomy" id="117069"/>
    <lineage>
        <taxon>Eukaryota</taxon>
        <taxon>Fungi</taxon>
        <taxon>Dikarya</taxon>
        <taxon>Basidiomycota</taxon>
        <taxon>Agaricomycotina</taxon>
        <taxon>Agaricomycetes</taxon>
        <taxon>Agaricomycetidae</taxon>
        <taxon>Agaricales</taxon>
        <taxon>Tricholomatineae</taxon>
        <taxon>Lyophyllaceae</taxon>
        <taxon>Sphagnurus</taxon>
    </lineage>
</organism>
<protein>
    <submittedName>
        <fullName evidence="2">Uncharacterized protein</fullName>
    </submittedName>
</protein>
<proteinExistence type="predicted"/>
<keyword evidence="3" id="KW-1185">Reference proteome</keyword>
<evidence type="ECO:0000313" key="2">
    <source>
        <dbReference type="EMBL" id="KAG5636714.1"/>
    </source>
</evidence>
<reference evidence="2" key="2">
    <citation type="submission" date="2021-10" db="EMBL/GenBank/DDBJ databases">
        <title>Phylogenomics reveals ancestral predisposition of the termite-cultivated fungus Termitomyces towards a domesticated lifestyle.</title>
        <authorList>
            <person name="Auxier B."/>
            <person name="Grum-Grzhimaylo A."/>
            <person name="Cardenas M.E."/>
            <person name="Lodge J.D."/>
            <person name="Laessoe T."/>
            <person name="Pedersen O."/>
            <person name="Smith M.E."/>
            <person name="Kuyper T.W."/>
            <person name="Franco-Molano E.A."/>
            <person name="Baroni T.J."/>
            <person name="Aanen D.K."/>
        </authorList>
    </citation>
    <scope>NUCLEOTIDE SEQUENCE</scope>
    <source>
        <strain evidence="2">D49</strain>
    </source>
</reference>
<dbReference type="EMBL" id="JABCKI010005901">
    <property type="protein sequence ID" value="KAG5636714.1"/>
    <property type="molecule type" value="Genomic_DNA"/>
</dbReference>
<sequence length="477" mass="53545">MLLYHGTRLSEVPAVPEWLATDPEHSYLFTMSGPGKGSRQFTFVTTRPLKVLYFDGSSAAKMKGGPLDSQDILWSGDPFTQWDERSRINGLCDWGKQFGLDGFVRMEMDFEVMLCDFSDGLEIVSQLDLVSSRKPHRSSSDNTTKADEISQLVTTVIETGSWHNHYPGDPRIELDFSRLVSFYDTSLAPSLVPSRRQQKRYEHRPGGVSAIDVQAVRQRLADALTTTGNGSGIQWKSLFRIITLRYADRLEMIRYLLNTTEAETSRSPVETAKLVQQQLRISLTPYIIMGAVPVDEDAGPRNHSWTASIFKDCAVTHTDFISSSPSIASSLTPSEQLILRAIRDTNKEICRVTVKMWAEGVFKGLDPVLKDSSSSAPDADGLGSLMDKWKSEIDRLFEWLDWSVWVKCRPACGFEEMCYLPTWPFLVQPGAPASGPKPEGPSPPAAEHSDEQNDWLIPEPKCLRRLPPFNPTPRHPY</sequence>
<reference evidence="2" key="1">
    <citation type="submission" date="2021-02" db="EMBL/GenBank/DDBJ databases">
        <authorList>
            <person name="Nieuwenhuis M."/>
            <person name="Van De Peppel L.J.J."/>
        </authorList>
    </citation>
    <scope>NUCLEOTIDE SEQUENCE</scope>
    <source>
        <strain evidence="2">D49</strain>
    </source>
</reference>